<evidence type="ECO:0000256" key="9">
    <source>
        <dbReference type="SAM" id="Phobius"/>
    </source>
</evidence>
<evidence type="ECO:0000256" key="6">
    <source>
        <dbReference type="ARBA" id="ARBA00022777"/>
    </source>
</evidence>
<keyword evidence="5" id="KW-0808">Transferase</keyword>
<dbReference type="SMART" id="SM00387">
    <property type="entry name" value="HATPase_c"/>
    <property type="match status" value="1"/>
</dbReference>
<dbReference type="Gene3D" id="1.10.287.130">
    <property type="match status" value="1"/>
</dbReference>
<dbReference type="InterPro" id="IPR003661">
    <property type="entry name" value="HisK_dim/P_dom"/>
</dbReference>
<dbReference type="SUPFAM" id="SSF158472">
    <property type="entry name" value="HAMP domain-like"/>
    <property type="match status" value="1"/>
</dbReference>
<evidence type="ECO:0000259" key="11">
    <source>
        <dbReference type="PROSITE" id="PS50885"/>
    </source>
</evidence>
<keyword evidence="7" id="KW-0175">Coiled coil</keyword>
<feature type="transmembrane region" description="Helical" evidence="9">
    <location>
        <begin position="193"/>
        <end position="216"/>
    </location>
</feature>
<comment type="catalytic activity">
    <reaction evidence="1">
        <text>ATP + protein L-histidine = ADP + protein N-phospho-L-histidine.</text>
        <dbReference type="EC" id="2.7.13.3"/>
    </reaction>
</comment>
<keyword evidence="9" id="KW-0812">Transmembrane</keyword>
<dbReference type="SUPFAM" id="SSF55874">
    <property type="entry name" value="ATPase domain of HSP90 chaperone/DNA topoisomerase II/histidine kinase"/>
    <property type="match status" value="1"/>
</dbReference>
<dbReference type="PROSITE" id="PS50885">
    <property type="entry name" value="HAMP"/>
    <property type="match status" value="1"/>
</dbReference>
<keyword evidence="9" id="KW-1133">Transmembrane helix</keyword>
<gene>
    <name evidence="12" type="ORF">KI809_03475</name>
</gene>
<evidence type="ECO:0000313" key="13">
    <source>
        <dbReference type="Proteomes" id="UP000811899"/>
    </source>
</evidence>
<dbReference type="GO" id="GO:0000155">
    <property type="term" value="F:phosphorelay sensor kinase activity"/>
    <property type="evidence" value="ECO:0007669"/>
    <property type="project" value="InterPro"/>
</dbReference>
<protein>
    <recommendedName>
        <fullName evidence="3">histidine kinase</fullName>
        <ecNumber evidence="3">2.7.13.3</ecNumber>
    </recommendedName>
</protein>
<comment type="subcellular location">
    <subcellularLocation>
        <location evidence="2">Membrane</location>
    </subcellularLocation>
</comment>
<dbReference type="SMART" id="SM00304">
    <property type="entry name" value="HAMP"/>
    <property type="match status" value="1"/>
</dbReference>
<dbReference type="InterPro" id="IPR005467">
    <property type="entry name" value="His_kinase_dom"/>
</dbReference>
<feature type="domain" description="HAMP" evidence="11">
    <location>
        <begin position="214"/>
        <end position="266"/>
    </location>
</feature>
<evidence type="ECO:0000313" key="12">
    <source>
        <dbReference type="EMBL" id="MBT0663353.1"/>
    </source>
</evidence>
<evidence type="ECO:0000256" key="5">
    <source>
        <dbReference type="ARBA" id="ARBA00022679"/>
    </source>
</evidence>
<reference evidence="12 13" key="1">
    <citation type="submission" date="2021-05" db="EMBL/GenBank/DDBJ databases">
        <title>The draft genome of Geobacter pelophilus DSM 12255.</title>
        <authorList>
            <person name="Xu Z."/>
            <person name="Masuda Y."/>
            <person name="Itoh H."/>
            <person name="Senoo K."/>
        </authorList>
    </citation>
    <scope>NUCLEOTIDE SEQUENCE [LARGE SCALE GENOMIC DNA]</scope>
    <source>
        <strain evidence="12 13">DSM 12255</strain>
    </source>
</reference>
<dbReference type="Gene3D" id="6.10.340.10">
    <property type="match status" value="1"/>
</dbReference>
<evidence type="ECO:0000256" key="7">
    <source>
        <dbReference type="SAM" id="Coils"/>
    </source>
</evidence>
<name>A0AAW4L2Y9_9BACT</name>
<dbReference type="EC" id="2.7.13.3" evidence="3"/>
<dbReference type="CDD" id="cd00082">
    <property type="entry name" value="HisKA"/>
    <property type="match status" value="1"/>
</dbReference>
<dbReference type="Gene3D" id="3.30.450.290">
    <property type="match status" value="1"/>
</dbReference>
<evidence type="ECO:0000256" key="2">
    <source>
        <dbReference type="ARBA" id="ARBA00004370"/>
    </source>
</evidence>
<feature type="coiled-coil region" evidence="7">
    <location>
        <begin position="272"/>
        <end position="299"/>
    </location>
</feature>
<dbReference type="InterPro" id="IPR003660">
    <property type="entry name" value="HAMP_dom"/>
</dbReference>
<feature type="compositionally biased region" description="Basic and acidic residues" evidence="8">
    <location>
        <begin position="525"/>
        <end position="539"/>
    </location>
</feature>
<evidence type="ECO:0000256" key="1">
    <source>
        <dbReference type="ARBA" id="ARBA00000085"/>
    </source>
</evidence>
<dbReference type="InterPro" id="IPR003594">
    <property type="entry name" value="HATPase_dom"/>
</dbReference>
<feature type="domain" description="Histidine kinase" evidence="10">
    <location>
        <begin position="308"/>
        <end position="518"/>
    </location>
</feature>
<dbReference type="InterPro" id="IPR036890">
    <property type="entry name" value="HATPase_C_sf"/>
</dbReference>
<dbReference type="Pfam" id="PF00512">
    <property type="entry name" value="HisKA"/>
    <property type="match status" value="1"/>
</dbReference>
<dbReference type="PANTHER" id="PTHR43065">
    <property type="entry name" value="SENSOR HISTIDINE KINASE"/>
    <property type="match status" value="1"/>
</dbReference>
<accession>A0AAW4L2Y9</accession>
<dbReference type="PANTHER" id="PTHR43065:SF42">
    <property type="entry name" value="TWO-COMPONENT SENSOR PPRA"/>
    <property type="match status" value="1"/>
</dbReference>
<dbReference type="PROSITE" id="PS50109">
    <property type="entry name" value="HIS_KIN"/>
    <property type="match status" value="1"/>
</dbReference>
<dbReference type="RefSeq" id="WP_214170096.1">
    <property type="nucleotide sequence ID" value="NZ_JAHCVJ010000001.1"/>
</dbReference>
<dbReference type="Pfam" id="PF00672">
    <property type="entry name" value="HAMP"/>
    <property type="match status" value="1"/>
</dbReference>
<evidence type="ECO:0000256" key="8">
    <source>
        <dbReference type="SAM" id="MobiDB-lite"/>
    </source>
</evidence>
<dbReference type="PRINTS" id="PR00344">
    <property type="entry name" value="BCTRLSENSOR"/>
</dbReference>
<evidence type="ECO:0000259" key="10">
    <source>
        <dbReference type="PROSITE" id="PS50109"/>
    </source>
</evidence>
<feature type="region of interest" description="Disordered" evidence="8">
    <location>
        <begin position="520"/>
        <end position="539"/>
    </location>
</feature>
<dbReference type="EMBL" id="JAHCVJ010000001">
    <property type="protein sequence ID" value="MBT0663353.1"/>
    <property type="molecule type" value="Genomic_DNA"/>
</dbReference>
<comment type="caution">
    <text evidence="12">The sequence shown here is derived from an EMBL/GenBank/DDBJ whole genome shotgun (WGS) entry which is preliminary data.</text>
</comment>
<dbReference type="Pfam" id="PF02518">
    <property type="entry name" value="HATPase_c"/>
    <property type="match status" value="1"/>
</dbReference>
<evidence type="ECO:0000256" key="4">
    <source>
        <dbReference type="ARBA" id="ARBA00022553"/>
    </source>
</evidence>
<dbReference type="InterPro" id="IPR004358">
    <property type="entry name" value="Sig_transdc_His_kin-like_C"/>
</dbReference>
<dbReference type="Gene3D" id="3.30.565.10">
    <property type="entry name" value="Histidine kinase-like ATPase, C-terminal domain"/>
    <property type="match status" value="1"/>
</dbReference>
<sequence>MHFSLITKIAIATSIVLLVCMVVFTQLNFNNLQKLMIENAVADSDRLSETIISSTHNQMLENNLFGVFQMINEVGKQKGVIHIRLISKTGRIIHSTDENEVGRLLDKKTEACNMCHESETPQVDVSSMNRSRFFKDSNGQEVMGLAKAIYNSEKCYTAACHFHPESFKILGVLDVITSLQPMRELMESYRYKLGAVTVLIIAAIWASITFFMMIFVNSPIKQLLYQIKMLSKGELDGTVPTFSSYELAVLSDSFNRMTQNLRKARSELEDWAHTLELRVEDRTNELKKVQNQLVRSEKLASLGELVAGIAHEINNPLTGILMYASLVQHDDKLNPALKSDLAIIVRETERCARIVNGLLDFSREKSPKKKLSSIPAIMNATLSLVKSQSIFLNINIVTEFAADLQEISVDPNLIEQVLVNMVLNAGQSMHDGGDLHLRINNSEDNKFIVIEIADQGCGIPEDNLKKIFDPFFTTKENKGTGLGLSVSYGIIESHGGRIEVQSEVGKGTTFTILLPVDQETTTNDARNKPAGELVPDDHI</sequence>
<dbReference type="CDD" id="cd06225">
    <property type="entry name" value="HAMP"/>
    <property type="match status" value="1"/>
</dbReference>
<evidence type="ECO:0000256" key="3">
    <source>
        <dbReference type="ARBA" id="ARBA00012438"/>
    </source>
</evidence>
<dbReference type="AlphaFoldDB" id="A0AAW4L2Y9"/>
<organism evidence="12 13">
    <name type="scientific">Geoanaerobacter pelophilus</name>
    <dbReference type="NCBI Taxonomy" id="60036"/>
    <lineage>
        <taxon>Bacteria</taxon>
        <taxon>Pseudomonadati</taxon>
        <taxon>Thermodesulfobacteriota</taxon>
        <taxon>Desulfuromonadia</taxon>
        <taxon>Geobacterales</taxon>
        <taxon>Geobacteraceae</taxon>
        <taxon>Geoanaerobacter</taxon>
    </lineage>
</organism>
<dbReference type="SUPFAM" id="SSF47384">
    <property type="entry name" value="Homodimeric domain of signal transducing histidine kinase"/>
    <property type="match status" value="1"/>
</dbReference>
<keyword evidence="13" id="KW-1185">Reference proteome</keyword>
<dbReference type="SMART" id="SM00388">
    <property type="entry name" value="HisKA"/>
    <property type="match status" value="1"/>
</dbReference>
<keyword evidence="4" id="KW-0597">Phosphoprotein</keyword>
<dbReference type="InterPro" id="IPR036097">
    <property type="entry name" value="HisK_dim/P_sf"/>
</dbReference>
<proteinExistence type="predicted"/>
<keyword evidence="9" id="KW-0472">Membrane</keyword>
<dbReference type="GO" id="GO:0016020">
    <property type="term" value="C:membrane"/>
    <property type="evidence" value="ECO:0007669"/>
    <property type="project" value="UniProtKB-SubCell"/>
</dbReference>
<feature type="transmembrane region" description="Helical" evidence="9">
    <location>
        <begin position="6"/>
        <end position="27"/>
    </location>
</feature>
<dbReference type="Proteomes" id="UP000811899">
    <property type="component" value="Unassembled WGS sequence"/>
</dbReference>
<keyword evidence="6" id="KW-0418">Kinase</keyword>